<dbReference type="RefSeq" id="WP_089802729.1">
    <property type="nucleotide sequence ID" value="NZ_BJYE01000026.1"/>
</dbReference>
<dbReference type="OrthoDB" id="370976at2"/>
<dbReference type="Pfam" id="PF00359">
    <property type="entry name" value="PTS_EIIA_2"/>
    <property type="match status" value="1"/>
</dbReference>
<dbReference type="EMBL" id="BJYE01000026">
    <property type="protein sequence ID" value="GEN57432.1"/>
    <property type="molecule type" value="Genomic_DNA"/>
</dbReference>
<dbReference type="InterPro" id="IPR002178">
    <property type="entry name" value="PTS_EIIA_type-2_dom"/>
</dbReference>
<dbReference type="Gene3D" id="3.40.930.10">
    <property type="entry name" value="Mannitol-specific EII, Chain A"/>
    <property type="match status" value="1"/>
</dbReference>
<sequence length="162" mass="18389">MSQLNFNESLIFTKLKMDSKEEIIRHMAENMVEKKLVKKGYTEAVIEREKEFATGLPTGSLSVAIPHTDVKHVNKKSISIATLREPVLFGVMGDDDTTPVKLIFMLAMDEEHSQLSLLQKLMAIFQDDELLSTIHQEDNKTTIKNIIETKLDLTMQEGELNV</sequence>
<keyword evidence="3" id="KW-1185">Reference proteome</keyword>
<evidence type="ECO:0000313" key="3">
    <source>
        <dbReference type="Proteomes" id="UP000321400"/>
    </source>
</evidence>
<proteinExistence type="predicted"/>
<dbReference type="Proteomes" id="UP000321400">
    <property type="component" value="Unassembled WGS sequence"/>
</dbReference>
<accession>A0A511X3B7</accession>
<dbReference type="InterPro" id="IPR016152">
    <property type="entry name" value="PTrfase/Anion_transptr"/>
</dbReference>
<evidence type="ECO:0000259" key="1">
    <source>
        <dbReference type="PROSITE" id="PS51094"/>
    </source>
</evidence>
<evidence type="ECO:0000313" key="2">
    <source>
        <dbReference type="EMBL" id="GEN57432.1"/>
    </source>
</evidence>
<protein>
    <submittedName>
        <fullName evidence="2">PTS galactitol transporter subunit IIA</fullName>
    </submittedName>
</protein>
<name>A0A511X3B7_9BACI</name>
<dbReference type="PROSITE" id="PS51094">
    <property type="entry name" value="PTS_EIIA_TYPE_2"/>
    <property type="match status" value="1"/>
</dbReference>
<dbReference type="CDD" id="cd00211">
    <property type="entry name" value="PTS_IIA_fru"/>
    <property type="match status" value="1"/>
</dbReference>
<comment type="caution">
    <text evidence="2">The sequence shown here is derived from an EMBL/GenBank/DDBJ whole genome shotgun (WGS) entry which is preliminary data.</text>
</comment>
<gene>
    <name evidence="2" type="ORF">HAL01_18960</name>
</gene>
<dbReference type="PANTHER" id="PTHR47738">
    <property type="entry name" value="PTS SYSTEM FRUCTOSE-LIKE EIIA COMPONENT-RELATED"/>
    <property type="match status" value="1"/>
</dbReference>
<reference evidence="2 3" key="1">
    <citation type="submission" date="2019-07" db="EMBL/GenBank/DDBJ databases">
        <title>Whole genome shotgun sequence of Halolactibacillus alkaliphilus NBRC 103919.</title>
        <authorList>
            <person name="Hosoyama A."/>
            <person name="Uohara A."/>
            <person name="Ohji S."/>
            <person name="Ichikawa N."/>
        </authorList>
    </citation>
    <scope>NUCLEOTIDE SEQUENCE [LARGE SCALE GENOMIC DNA]</scope>
    <source>
        <strain evidence="2 3">NBRC 103919</strain>
    </source>
</reference>
<dbReference type="SUPFAM" id="SSF55804">
    <property type="entry name" value="Phoshotransferase/anion transport protein"/>
    <property type="match status" value="1"/>
</dbReference>
<dbReference type="STRING" id="442899.SAMN05720591_1254"/>
<organism evidence="2 3">
    <name type="scientific">Halolactibacillus alkaliphilus</name>
    <dbReference type="NCBI Taxonomy" id="442899"/>
    <lineage>
        <taxon>Bacteria</taxon>
        <taxon>Bacillati</taxon>
        <taxon>Bacillota</taxon>
        <taxon>Bacilli</taxon>
        <taxon>Bacillales</taxon>
        <taxon>Bacillaceae</taxon>
        <taxon>Halolactibacillus</taxon>
    </lineage>
</organism>
<dbReference type="AlphaFoldDB" id="A0A511X3B7"/>
<dbReference type="InterPro" id="IPR051541">
    <property type="entry name" value="PTS_SugarTrans_NitroReg"/>
</dbReference>
<feature type="domain" description="PTS EIIA type-2" evidence="1">
    <location>
        <begin position="4"/>
        <end position="150"/>
    </location>
</feature>
<dbReference type="PANTHER" id="PTHR47738:SF3">
    <property type="entry name" value="PHOSPHOTRANSFERASE SYSTEM MANNITOL_FRUCTOSE-SPECIFIC IIA DOMAIN CONTAINING PROTEIN"/>
    <property type="match status" value="1"/>
</dbReference>